<comment type="caution">
    <text evidence="1">The sequence shown here is derived from an EMBL/GenBank/DDBJ whole genome shotgun (WGS) entry which is preliminary data.</text>
</comment>
<proteinExistence type="predicted"/>
<dbReference type="InterPro" id="IPR029044">
    <property type="entry name" value="Nucleotide-diphossugar_trans"/>
</dbReference>
<dbReference type="PANTHER" id="PTHR21485:SF6">
    <property type="entry name" value="N-ACYLNEURAMINATE CYTIDYLYLTRANSFERASE-RELATED"/>
    <property type="match status" value="1"/>
</dbReference>
<reference evidence="1" key="1">
    <citation type="journal article" date="2015" name="Nature">
        <title>Complex archaea that bridge the gap between prokaryotes and eukaryotes.</title>
        <authorList>
            <person name="Spang A."/>
            <person name="Saw J.H."/>
            <person name="Jorgensen S.L."/>
            <person name="Zaremba-Niedzwiedzka K."/>
            <person name="Martijn J."/>
            <person name="Lind A.E."/>
            <person name="van Eijk R."/>
            <person name="Schleper C."/>
            <person name="Guy L."/>
            <person name="Ettema T.J."/>
        </authorList>
    </citation>
    <scope>NUCLEOTIDE SEQUENCE</scope>
</reference>
<dbReference type="CDD" id="cd02513">
    <property type="entry name" value="CMP-NeuAc_Synthase"/>
    <property type="match status" value="1"/>
</dbReference>
<dbReference type="GO" id="GO:0008781">
    <property type="term" value="F:N-acylneuraminate cytidylyltransferase activity"/>
    <property type="evidence" value="ECO:0007669"/>
    <property type="project" value="TreeGrafter"/>
</dbReference>
<name>A0A0F9UM81_9ZZZZ</name>
<dbReference type="InterPro" id="IPR003329">
    <property type="entry name" value="Cytidylyl_trans"/>
</dbReference>
<dbReference type="Pfam" id="PF02348">
    <property type="entry name" value="CTP_transf_3"/>
    <property type="match status" value="1"/>
</dbReference>
<dbReference type="SUPFAM" id="SSF53448">
    <property type="entry name" value="Nucleotide-diphospho-sugar transferases"/>
    <property type="match status" value="1"/>
</dbReference>
<dbReference type="AlphaFoldDB" id="A0A0F9UM81"/>
<accession>A0A0F9UM81</accession>
<evidence type="ECO:0008006" key="2">
    <source>
        <dbReference type="Google" id="ProtNLM"/>
    </source>
</evidence>
<protein>
    <recommendedName>
        <fullName evidence="2">N-acylneuraminate cytidylyltransferase</fullName>
    </recommendedName>
</protein>
<dbReference type="EMBL" id="LAZR01000630">
    <property type="protein sequence ID" value="KKN62276.1"/>
    <property type="molecule type" value="Genomic_DNA"/>
</dbReference>
<dbReference type="InterPro" id="IPR050793">
    <property type="entry name" value="CMP-NeuNAc_synthase"/>
</dbReference>
<dbReference type="Gene3D" id="3.90.550.10">
    <property type="entry name" value="Spore Coat Polysaccharide Biosynthesis Protein SpsA, Chain A"/>
    <property type="match status" value="1"/>
</dbReference>
<evidence type="ECO:0000313" key="1">
    <source>
        <dbReference type="EMBL" id="KKN62276.1"/>
    </source>
</evidence>
<organism evidence="1">
    <name type="scientific">marine sediment metagenome</name>
    <dbReference type="NCBI Taxonomy" id="412755"/>
    <lineage>
        <taxon>unclassified sequences</taxon>
        <taxon>metagenomes</taxon>
        <taxon>ecological metagenomes</taxon>
    </lineage>
</organism>
<sequence>MAEGNINNIESPILLGIIPARGGSKGIKNKNLRKVLDKPLIYYTIKDALSYKKIYKTIVTTDSLEIAEVAKKYGAEVPFIRPKRLAEDNTSMIEVLKHALMKCDQIYSLKINGIVLLDPTSPVRKKDDINEMIDIFIENRPDLVVAATKSKRNPYFNMVKINKSGYAQLVLKGNFVRRQDAPPIFDITNNCWIFSRQAILRGWRIPRKTIACETDGLYIDIDEEDDLKFFEYFLKSRKRK</sequence>
<gene>
    <name evidence="1" type="ORF">LCGC14_0513360</name>
</gene>
<dbReference type="PANTHER" id="PTHR21485">
    <property type="entry name" value="HAD SUPERFAMILY MEMBERS CMAS AND KDSC"/>
    <property type="match status" value="1"/>
</dbReference>